<evidence type="ECO:0000313" key="3">
    <source>
        <dbReference type="EMBL" id="KMO72842.1"/>
    </source>
</evidence>
<dbReference type="PATRIC" id="fig|1807.14.peg.3963"/>
<feature type="compositionally biased region" description="Gly residues" evidence="1">
    <location>
        <begin position="144"/>
        <end position="153"/>
    </location>
</feature>
<dbReference type="GO" id="GO:0016887">
    <property type="term" value="F:ATP hydrolysis activity"/>
    <property type="evidence" value="ECO:0007669"/>
    <property type="project" value="TreeGrafter"/>
</dbReference>
<dbReference type="InterPro" id="IPR050625">
    <property type="entry name" value="ParA/MinD_ATPase"/>
</dbReference>
<evidence type="ECO:0000313" key="4">
    <source>
        <dbReference type="Proteomes" id="UP000036313"/>
    </source>
</evidence>
<gene>
    <name evidence="3" type="ORF">MOBUDSM44075_03936</name>
</gene>
<dbReference type="Pfam" id="PF01656">
    <property type="entry name" value="CbiA"/>
    <property type="match status" value="1"/>
</dbReference>
<feature type="domain" description="CobQ/CobB/MinD/ParA nucleotide binding" evidence="2">
    <location>
        <begin position="289"/>
        <end position="492"/>
    </location>
</feature>
<evidence type="ECO:0000256" key="1">
    <source>
        <dbReference type="SAM" id="MobiDB-lite"/>
    </source>
</evidence>
<accession>A0A0J6VTP9</accession>
<dbReference type="GO" id="GO:0005524">
    <property type="term" value="F:ATP binding"/>
    <property type="evidence" value="ECO:0007669"/>
    <property type="project" value="TreeGrafter"/>
</dbReference>
<reference evidence="3 4" key="1">
    <citation type="journal article" date="2015" name="Genome Biol. Evol.">
        <title>Characterization of Three Mycobacterium spp. with Potential Use in Bioremediation by Genome Sequencing and Comparative Genomics.</title>
        <authorList>
            <person name="Das S."/>
            <person name="Pettersson B.M."/>
            <person name="Behra P.R."/>
            <person name="Ramesh M."/>
            <person name="Dasgupta S."/>
            <person name="Bhattacharya A."/>
            <person name="Kirsebom L.A."/>
        </authorList>
    </citation>
    <scope>NUCLEOTIDE SEQUENCE [LARGE SCALE GENOMIC DNA]</scope>
    <source>
        <strain evidence="3 4">DSM 44075</strain>
    </source>
</reference>
<proteinExistence type="predicted"/>
<dbReference type="GO" id="GO:0009898">
    <property type="term" value="C:cytoplasmic side of plasma membrane"/>
    <property type="evidence" value="ECO:0007669"/>
    <property type="project" value="TreeGrafter"/>
</dbReference>
<dbReference type="SUPFAM" id="SSF52540">
    <property type="entry name" value="P-loop containing nucleoside triphosphate hydrolases"/>
    <property type="match status" value="1"/>
</dbReference>
<sequence>MTDRDHPPEQTGYPSTSEGDPRDTGAHAAEPPAPPAVPGWPSLPASGGESAGAHAQSSVPPPPPPWPGRTPDAPSASSRLDPAPPWGQHSQPSESEGVASTPEQPAPAPQDLDQGAPYRPSDVETTTFFDRRDFPPPPLRESPSGGGSFGDTGTGQHAPPPASSQWGGEPPRHQAPPFPQQSGPQRPQSPAQGWPGERSAPPAGDPRQWGEPAPVTTGPANYSYVDSIRPTELVPTRKIPPGKGWRKVVYKSTFGLLNFGQSPDERHLAELEAKIRSLLRGRYKIGVLGKGGVGKTTIAAGVGSIFAELRQDDRVVAIDADTAFGKLGLRVDPNAKGSYWELAADQDLRTFADVRSRVGNNTAGLFVLAGESATARRRILDPHIYREATSRLDNHFTLSIIDCGSTMDSPVTREVLRDLDALIVVSSMWVDGASAAAQTMELLANTGHTGLLHRTVVVLNDGDGHADKRTREVLHEQFSQRGQRVVEVPFDRHLRPGGVVDVQNEIDKVTRRRFIEIAAAIAEHFPTTSDSLRGRR</sequence>
<dbReference type="EMBL" id="JYNU01000028">
    <property type="protein sequence ID" value="KMO72842.1"/>
    <property type="molecule type" value="Genomic_DNA"/>
</dbReference>
<dbReference type="PANTHER" id="PTHR43384">
    <property type="entry name" value="SEPTUM SITE-DETERMINING PROTEIN MIND HOMOLOG, CHLOROPLASTIC-RELATED"/>
    <property type="match status" value="1"/>
</dbReference>
<protein>
    <submittedName>
        <fullName evidence="3">CobQ/CobB/MinD/ParA nucleotide binding domain protein</fullName>
    </submittedName>
</protein>
<dbReference type="GO" id="GO:0051782">
    <property type="term" value="P:negative regulation of cell division"/>
    <property type="evidence" value="ECO:0007669"/>
    <property type="project" value="TreeGrafter"/>
</dbReference>
<feature type="compositionally biased region" description="Low complexity" evidence="1">
    <location>
        <begin position="180"/>
        <end position="193"/>
    </location>
</feature>
<dbReference type="GO" id="GO:0005829">
    <property type="term" value="C:cytosol"/>
    <property type="evidence" value="ECO:0007669"/>
    <property type="project" value="TreeGrafter"/>
</dbReference>
<dbReference type="InterPro" id="IPR027417">
    <property type="entry name" value="P-loop_NTPase"/>
</dbReference>
<dbReference type="Gene3D" id="3.40.50.300">
    <property type="entry name" value="P-loop containing nucleotide triphosphate hydrolases"/>
    <property type="match status" value="1"/>
</dbReference>
<dbReference type="RefSeq" id="WP_082164270.1">
    <property type="nucleotide sequence ID" value="NZ_JYNU01000028.1"/>
</dbReference>
<dbReference type="AlphaFoldDB" id="A0A0J6VTP9"/>
<evidence type="ECO:0000259" key="2">
    <source>
        <dbReference type="Pfam" id="PF01656"/>
    </source>
</evidence>
<dbReference type="InterPro" id="IPR002586">
    <property type="entry name" value="CobQ/CobB/MinD/ParA_Nub-bd_dom"/>
</dbReference>
<feature type="region of interest" description="Disordered" evidence="1">
    <location>
        <begin position="1"/>
        <end position="223"/>
    </location>
</feature>
<comment type="caution">
    <text evidence="3">The sequence shown here is derived from an EMBL/GenBank/DDBJ whole genome shotgun (WGS) entry which is preliminary data.</text>
</comment>
<dbReference type="Proteomes" id="UP000036313">
    <property type="component" value="Unassembled WGS sequence"/>
</dbReference>
<dbReference type="PANTHER" id="PTHR43384:SF14">
    <property type="entry name" value="ESX-1 SECRETION-ASSOCIATED PROTEIN ESPI"/>
    <property type="match status" value="1"/>
</dbReference>
<name>A0A0J6VTP9_9MYCO</name>
<feature type="compositionally biased region" description="Pro residues" evidence="1">
    <location>
        <begin position="59"/>
        <end position="68"/>
    </location>
</feature>
<organism evidence="3 4">
    <name type="scientific">Mycolicibacterium obuense</name>
    <dbReference type="NCBI Taxonomy" id="1807"/>
    <lineage>
        <taxon>Bacteria</taxon>
        <taxon>Bacillati</taxon>
        <taxon>Actinomycetota</taxon>
        <taxon>Actinomycetes</taxon>
        <taxon>Mycobacteriales</taxon>
        <taxon>Mycobacteriaceae</taxon>
        <taxon>Mycolicibacterium</taxon>
    </lineage>
</organism>